<dbReference type="InterPro" id="IPR036388">
    <property type="entry name" value="WH-like_DNA-bd_sf"/>
</dbReference>
<dbReference type="EMBL" id="JAFIRA010000032">
    <property type="protein sequence ID" value="MCJ2543603.1"/>
    <property type="molecule type" value="Genomic_DNA"/>
</dbReference>
<dbReference type="Pfam" id="PF10400">
    <property type="entry name" value="Vir_act_alpha_C"/>
    <property type="match status" value="1"/>
</dbReference>
<evidence type="ECO:0000259" key="2">
    <source>
        <dbReference type="Pfam" id="PF10400"/>
    </source>
</evidence>
<organism evidence="3 4">
    <name type="scientific">Thermostichus vulcanus str. 'Rupite'</name>
    <dbReference type="NCBI Taxonomy" id="2813851"/>
    <lineage>
        <taxon>Bacteria</taxon>
        <taxon>Bacillati</taxon>
        <taxon>Cyanobacteriota</taxon>
        <taxon>Cyanophyceae</taxon>
        <taxon>Thermostichales</taxon>
        <taxon>Thermostichaceae</taxon>
        <taxon>Thermostichus</taxon>
    </lineage>
</organism>
<dbReference type="InterPro" id="IPR018309">
    <property type="entry name" value="Tscrpt_reg_PadR_C"/>
</dbReference>
<feature type="domain" description="Transcription regulator PadR C-terminal" evidence="2">
    <location>
        <begin position="92"/>
        <end position="175"/>
    </location>
</feature>
<dbReference type="InterPro" id="IPR036390">
    <property type="entry name" value="WH_DNA-bd_sf"/>
</dbReference>
<dbReference type="Gene3D" id="6.10.140.190">
    <property type="match status" value="1"/>
</dbReference>
<dbReference type="RefSeq" id="WP_244351150.1">
    <property type="nucleotide sequence ID" value="NZ_JAFIRA010000032.1"/>
</dbReference>
<evidence type="ECO:0000259" key="1">
    <source>
        <dbReference type="Pfam" id="PF03551"/>
    </source>
</evidence>
<sequence>MSLAHAILASLVEEATSGYELVKDFNERIACYWQASQQQIYRELNRLEEQGWIAGERVIQTDRPNKKLYRITPAGLQALKEWVAQPSDPAAIREELLVKVLAGYLVDPLVIRAEVQRRREYHQARLEHYHQVEEAYFQNLTAAPLPKQFMYRTLRRGIRYEADWVAWCDETLEWLNGTASSATPGTKPEAAADWLATNLG</sequence>
<dbReference type="SUPFAM" id="SSF46785">
    <property type="entry name" value="Winged helix' DNA-binding domain"/>
    <property type="match status" value="1"/>
</dbReference>
<gene>
    <name evidence="3" type="ORF">JX360_11920</name>
</gene>
<dbReference type="InterPro" id="IPR005149">
    <property type="entry name" value="Tscrpt_reg_PadR_N"/>
</dbReference>
<feature type="domain" description="Transcription regulator PadR N-terminal" evidence="1">
    <location>
        <begin position="7"/>
        <end position="81"/>
    </location>
</feature>
<name>A0ABT0CCT3_THEVL</name>
<comment type="caution">
    <text evidence="3">The sequence shown here is derived from an EMBL/GenBank/DDBJ whole genome shotgun (WGS) entry which is preliminary data.</text>
</comment>
<dbReference type="Gene3D" id="1.10.10.10">
    <property type="entry name" value="Winged helix-like DNA-binding domain superfamily/Winged helix DNA-binding domain"/>
    <property type="match status" value="1"/>
</dbReference>
<proteinExistence type="predicted"/>
<accession>A0ABT0CCT3</accession>
<dbReference type="Pfam" id="PF03551">
    <property type="entry name" value="PadR"/>
    <property type="match status" value="1"/>
</dbReference>
<evidence type="ECO:0000313" key="4">
    <source>
        <dbReference type="Proteomes" id="UP000830835"/>
    </source>
</evidence>
<dbReference type="PANTHER" id="PTHR43252">
    <property type="entry name" value="TRANSCRIPTIONAL REGULATOR YQJI"/>
    <property type="match status" value="1"/>
</dbReference>
<dbReference type="PANTHER" id="PTHR43252:SF4">
    <property type="entry name" value="TRANSCRIPTIONAL REGULATORY PROTEIN"/>
    <property type="match status" value="1"/>
</dbReference>
<protein>
    <submittedName>
        <fullName evidence="3">PadR family transcriptional regulator</fullName>
    </submittedName>
</protein>
<reference evidence="3" key="1">
    <citation type="submission" date="2021-02" db="EMBL/GenBank/DDBJ databases">
        <title>The CRISPR/cas machinery reduction and long-range gene transfer in the hot spring cyanobacterium Synechococcus.</title>
        <authorList>
            <person name="Dvorak P."/>
            <person name="Jahodarova E."/>
            <person name="Hasler P."/>
            <person name="Poulickova A."/>
        </authorList>
    </citation>
    <scope>NUCLEOTIDE SEQUENCE</scope>
    <source>
        <strain evidence="3">Rupite</strain>
    </source>
</reference>
<keyword evidence="4" id="KW-1185">Reference proteome</keyword>
<evidence type="ECO:0000313" key="3">
    <source>
        <dbReference type="EMBL" id="MCJ2543603.1"/>
    </source>
</evidence>
<dbReference type="Proteomes" id="UP000830835">
    <property type="component" value="Unassembled WGS sequence"/>
</dbReference>